<name>A0A644YEW7_9ZZZZ</name>
<protein>
    <recommendedName>
        <fullName evidence="2">Flavodoxin domain-containing protein</fullName>
    </recommendedName>
</protein>
<evidence type="ECO:0008006" key="2">
    <source>
        <dbReference type="Google" id="ProtNLM"/>
    </source>
</evidence>
<organism evidence="1">
    <name type="scientific">bioreactor metagenome</name>
    <dbReference type="NCBI Taxonomy" id="1076179"/>
    <lineage>
        <taxon>unclassified sequences</taxon>
        <taxon>metagenomes</taxon>
        <taxon>ecological metagenomes</taxon>
    </lineage>
</organism>
<gene>
    <name evidence="1" type="ORF">SDC9_73022</name>
</gene>
<reference evidence="1" key="1">
    <citation type="submission" date="2019-08" db="EMBL/GenBank/DDBJ databases">
        <authorList>
            <person name="Kucharzyk K."/>
            <person name="Murdoch R.W."/>
            <person name="Higgins S."/>
            <person name="Loffler F."/>
        </authorList>
    </citation>
    <scope>NUCLEOTIDE SEQUENCE</scope>
</reference>
<evidence type="ECO:0000313" key="1">
    <source>
        <dbReference type="EMBL" id="MPM26518.1"/>
    </source>
</evidence>
<proteinExistence type="predicted"/>
<dbReference type="EMBL" id="VSSQ01004753">
    <property type="protein sequence ID" value="MPM26518.1"/>
    <property type="molecule type" value="Genomic_DNA"/>
</dbReference>
<dbReference type="AlphaFoldDB" id="A0A644YEW7"/>
<comment type="caution">
    <text evidence="1">The sequence shown here is derived from an EMBL/GenBank/DDBJ whole genome shotgun (WGS) entry which is preliminary data.</text>
</comment>
<sequence>MNAVVYKSNTGFTEKYARLLGERTGLPVMPLEEARRLPQGTDIVFLGWVMAGNVMGLKTAVRRFHVCVVCSVGMIDPSEEQIASARTACAVA</sequence>
<accession>A0A644YEW7</accession>